<gene>
    <name evidence="3" type="ORF">D779_3015</name>
</gene>
<reference evidence="3 4" key="1">
    <citation type="submission" date="2012-11" db="EMBL/GenBank/DDBJ databases">
        <title>Genome assembly of Thiorhodococcus sp. AK35.</title>
        <authorList>
            <person name="Nupur N."/>
            <person name="Khatri I."/>
            <person name="Subramanian S."/>
            <person name="Pinnaka A."/>
        </authorList>
    </citation>
    <scope>NUCLEOTIDE SEQUENCE [LARGE SCALE GENOMIC DNA]</scope>
    <source>
        <strain evidence="3 4">AK35</strain>
    </source>
</reference>
<dbReference type="GO" id="GO:0006950">
    <property type="term" value="P:response to stress"/>
    <property type="evidence" value="ECO:0007669"/>
    <property type="project" value="TreeGrafter"/>
</dbReference>
<dbReference type="CDD" id="cd00090">
    <property type="entry name" value="HTH_ARSR"/>
    <property type="match status" value="1"/>
</dbReference>
<dbReference type="PANTHER" id="PTHR33164">
    <property type="entry name" value="TRANSCRIPTIONAL REGULATOR, MARR FAMILY"/>
    <property type="match status" value="1"/>
</dbReference>
<comment type="caution">
    <text evidence="3">The sequence shown here is derived from an EMBL/GenBank/DDBJ whole genome shotgun (WGS) entry which is preliminary data.</text>
</comment>
<dbReference type="Pfam" id="PF01047">
    <property type="entry name" value="MarR"/>
    <property type="match status" value="1"/>
</dbReference>
<keyword evidence="4" id="KW-1185">Reference proteome</keyword>
<dbReference type="Gene3D" id="1.10.10.10">
    <property type="entry name" value="Winged helix-like DNA-binding domain superfamily/Winged helix DNA-binding domain"/>
    <property type="match status" value="1"/>
</dbReference>
<evidence type="ECO:0000256" key="1">
    <source>
        <dbReference type="SAM" id="MobiDB-lite"/>
    </source>
</evidence>
<proteinExistence type="predicted"/>
<feature type="domain" description="HTH marR-type" evidence="2">
    <location>
        <begin position="17"/>
        <end position="149"/>
    </location>
</feature>
<evidence type="ECO:0000313" key="3">
    <source>
        <dbReference type="EMBL" id="EXJ14053.1"/>
    </source>
</evidence>
<dbReference type="STRING" id="1249627.D779_3015"/>
<dbReference type="SMART" id="SM00347">
    <property type="entry name" value="HTH_MARR"/>
    <property type="match status" value="1"/>
</dbReference>
<dbReference type="Proteomes" id="UP000019460">
    <property type="component" value="Unassembled WGS sequence"/>
</dbReference>
<feature type="region of interest" description="Disordered" evidence="1">
    <location>
        <begin position="169"/>
        <end position="194"/>
    </location>
</feature>
<dbReference type="InterPro" id="IPR039422">
    <property type="entry name" value="MarR/SlyA-like"/>
</dbReference>
<evidence type="ECO:0000313" key="4">
    <source>
        <dbReference type="Proteomes" id="UP000019460"/>
    </source>
</evidence>
<name>W9V3G1_9GAMM</name>
<dbReference type="PROSITE" id="PS50995">
    <property type="entry name" value="HTH_MARR_2"/>
    <property type="match status" value="1"/>
</dbReference>
<dbReference type="AlphaFoldDB" id="W9V3G1"/>
<dbReference type="InterPro" id="IPR036388">
    <property type="entry name" value="WH-like_DNA-bd_sf"/>
</dbReference>
<dbReference type="EMBL" id="AONC01000049">
    <property type="protein sequence ID" value="EXJ14053.1"/>
    <property type="molecule type" value="Genomic_DNA"/>
</dbReference>
<accession>W9V3G1</accession>
<dbReference type="PANTHER" id="PTHR33164:SF89">
    <property type="entry name" value="MARR FAMILY REGULATORY PROTEIN"/>
    <property type="match status" value="1"/>
</dbReference>
<evidence type="ECO:0000259" key="2">
    <source>
        <dbReference type="PROSITE" id="PS50995"/>
    </source>
</evidence>
<protein>
    <submittedName>
        <fullName evidence="3">Transcriptional regulator, MarR family</fullName>
    </submittedName>
</protein>
<dbReference type="InterPro" id="IPR011991">
    <property type="entry name" value="ArsR-like_HTH"/>
</dbReference>
<dbReference type="eggNOG" id="COG1846">
    <property type="taxonomic scope" value="Bacteria"/>
</dbReference>
<dbReference type="InterPro" id="IPR000835">
    <property type="entry name" value="HTH_MarR-typ"/>
</dbReference>
<dbReference type="RefSeq" id="WP_232424211.1">
    <property type="nucleotide sequence ID" value="NZ_AONC01000049.1"/>
</dbReference>
<dbReference type="SUPFAM" id="SSF46785">
    <property type="entry name" value="Winged helix' DNA-binding domain"/>
    <property type="match status" value="1"/>
</dbReference>
<dbReference type="InterPro" id="IPR036390">
    <property type="entry name" value="WH_DNA-bd_sf"/>
</dbReference>
<organism evidence="3 4">
    <name type="scientific">Imhoffiella purpurea</name>
    <dbReference type="NCBI Taxonomy" id="1249627"/>
    <lineage>
        <taxon>Bacteria</taxon>
        <taxon>Pseudomonadati</taxon>
        <taxon>Pseudomonadota</taxon>
        <taxon>Gammaproteobacteria</taxon>
        <taxon>Chromatiales</taxon>
        <taxon>Chromatiaceae</taxon>
        <taxon>Imhoffiella</taxon>
    </lineage>
</organism>
<dbReference type="GO" id="GO:0003700">
    <property type="term" value="F:DNA-binding transcription factor activity"/>
    <property type="evidence" value="ECO:0007669"/>
    <property type="project" value="InterPro"/>
</dbReference>
<sequence length="194" mass="21552">MNEYLQPKINRHKQHRCDEVLIALRRVIRAVDLHSRRLVRSHGLTAPQALILKELVASGPVSVGHIAQRINLSQATVTDILTRLESRGLVVRERSPIDRRRVLVTPTEEASLTIERGPPLLQEDFSRRFAELEDWEQTLLVASLQRIASLMDADRIDAAPVLAAGEVTAPGDAAQTLDEETPVAPGQRKEADGQ</sequence>